<feature type="transmembrane region" description="Helical" evidence="1">
    <location>
        <begin position="73"/>
        <end position="92"/>
    </location>
</feature>
<dbReference type="OrthoDB" id="1098521at2"/>
<evidence type="ECO:0000313" key="3">
    <source>
        <dbReference type="Proteomes" id="UP000249620"/>
    </source>
</evidence>
<evidence type="ECO:0000313" key="2">
    <source>
        <dbReference type="EMBL" id="RAK24951.1"/>
    </source>
</evidence>
<keyword evidence="1" id="KW-0812">Transmembrane</keyword>
<accession>A0A327YW97</accession>
<proteinExistence type="predicted"/>
<reference evidence="2 3" key="1">
    <citation type="submission" date="2018-06" db="EMBL/GenBank/DDBJ databases">
        <title>Genomic Encyclopedia of Type Strains, Phase III (KMG-III): the genomes of soil and plant-associated and newly described type strains.</title>
        <authorList>
            <person name="Whitman W."/>
        </authorList>
    </citation>
    <scope>NUCLEOTIDE SEQUENCE [LARGE SCALE GENOMIC DNA]</scope>
    <source>
        <strain evidence="2 3">CGMCC 1.12398</strain>
    </source>
</reference>
<dbReference type="RefSeq" id="WP_111565539.1">
    <property type="nucleotide sequence ID" value="NZ_QLMI01000001.1"/>
</dbReference>
<sequence>MELKLVEQLLEKYFQGETTIVEEKQLKAYFSSNDVAPHLAKYQTLFGYFETQKGTQFEQKLPLQPRKQSTVKWIGIAASFVVLFGLATFYFYPSEPKYEDLGTYDNPEEAFAATHKALLMVSEQVNVGMESVVYLEEYEKTKKTIFK</sequence>
<name>A0A327YW97_9FLAO</name>
<keyword evidence="3" id="KW-1185">Reference proteome</keyword>
<gene>
    <name evidence="2" type="ORF">B0I03_101108</name>
</gene>
<organism evidence="2 3">
    <name type="scientific">Flavobacterium aquaticum</name>
    <dbReference type="NCBI Taxonomy" id="1236486"/>
    <lineage>
        <taxon>Bacteria</taxon>
        <taxon>Pseudomonadati</taxon>
        <taxon>Bacteroidota</taxon>
        <taxon>Flavobacteriia</taxon>
        <taxon>Flavobacteriales</taxon>
        <taxon>Flavobacteriaceae</taxon>
        <taxon>Flavobacterium</taxon>
    </lineage>
</organism>
<dbReference type="Proteomes" id="UP000249620">
    <property type="component" value="Unassembled WGS sequence"/>
</dbReference>
<dbReference type="EMBL" id="QLMI01000001">
    <property type="protein sequence ID" value="RAK24951.1"/>
    <property type="molecule type" value="Genomic_DNA"/>
</dbReference>
<comment type="caution">
    <text evidence="2">The sequence shown here is derived from an EMBL/GenBank/DDBJ whole genome shotgun (WGS) entry which is preliminary data.</text>
</comment>
<evidence type="ECO:0000256" key="1">
    <source>
        <dbReference type="SAM" id="Phobius"/>
    </source>
</evidence>
<keyword evidence="1" id="KW-1133">Transmembrane helix</keyword>
<dbReference type="AlphaFoldDB" id="A0A327YW97"/>
<keyword evidence="1" id="KW-0472">Membrane</keyword>
<protein>
    <submittedName>
        <fullName evidence="2">Uncharacterized protein</fullName>
    </submittedName>
</protein>